<sequence>MHCRVVLQLKGAICPVESFHFIRMDAFQQMVFPGVVAQVYQSVPVSVFEQRAKAVEQLRVGASVHVSGAIDQLVPIVVPAYVFAGIIFGRVELDGDVHFYVRSVLFVGKTCLFHFQLPGGCLDAGTQFQFGQFGSPADTRISPPETGRPPSGRRSVNGNTLSAVCRNFSPGRGSARSALRLRASGGPSRPRTAGCCTVRWHR</sequence>
<dbReference type="EMBL" id="AMCI01005859">
    <property type="protein sequence ID" value="EJW95338.1"/>
    <property type="molecule type" value="Genomic_DNA"/>
</dbReference>
<proteinExistence type="predicted"/>
<name>J9FLM7_9ZZZZ</name>
<evidence type="ECO:0000256" key="1">
    <source>
        <dbReference type="SAM" id="MobiDB-lite"/>
    </source>
</evidence>
<comment type="caution">
    <text evidence="2">The sequence shown here is derived from an EMBL/GenBank/DDBJ whole genome shotgun (WGS) entry which is preliminary data.</text>
</comment>
<feature type="region of interest" description="Disordered" evidence="1">
    <location>
        <begin position="133"/>
        <end position="158"/>
    </location>
</feature>
<protein>
    <submittedName>
        <fullName evidence="2">Uncharacterized protein</fullName>
    </submittedName>
</protein>
<reference evidence="2" key="1">
    <citation type="journal article" date="2012" name="PLoS ONE">
        <title>Gene sets for utilization of primary and secondary nutrition supplies in the distal gut of endangered iberian lynx.</title>
        <authorList>
            <person name="Alcaide M."/>
            <person name="Messina E."/>
            <person name="Richter M."/>
            <person name="Bargiela R."/>
            <person name="Peplies J."/>
            <person name="Huws S.A."/>
            <person name="Newbold C.J."/>
            <person name="Golyshin P.N."/>
            <person name="Simon M.A."/>
            <person name="Lopez G."/>
            <person name="Yakimov M.M."/>
            <person name="Ferrer M."/>
        </authorList>
    </citation>
    <scope>NUCLEOTIDE SEQUENCE</scope>
</reference>
<organism evidence="2">
    <name type="scientific">gut metagenome</name>
    <dbReference type="NCBI Taxonomy" id="749906"/>
    <lineage>
        <taxon>unclassified sequences</taxon>
        <taxon>metagenomes</taxon>
        <taxon>organismal metagenomes</taxon>
    </lineage>
</organism>
<dbReference type="AlphaFoldDB" id="J9FLM7"/>
<evidence type="ECO:0000313" key="2">
    <source>
        <dbReference type="EMBL" id="EJW95338.1"/>
    </source>
</evidence>
<accession>J9FLM7</accession>
<gene>
    <name evidence="2" type="ORF">EVA_16552</name>
</gene>